<dbReference type="Proteomes" id="UP000799439">
    <property type="component" value="Unassembled WGS sequence"/>
</dbReference>
<sequence>MTQINPTLLAFLVCIGGGFLVLMFAGFHYYLGPKGRPDPYSRTPEQDAYMGEVRQRGFESLMPPRRSQRGYASYADMASPQTEASNRV</sequence>
<organism evidence="3 4">
    <name type="scientific">Myriangium duriaei CBS 260.36</name>
    <dbReference type="NCBI Taxonomy" id="1168546"/>
    <lineage>
        <taxon>Eukaryota</taxon>
        <taxon>Fungi</taxon>
        <taxon>Dikarya</taxon>
        <taxon>Ascomycota</taxon>
        <taxon>Pezizomycotina</taxon>
        <taxon>Dothideomycetes</taxon>
        <taxon>Dothideomycetidae</taxon>
        <taxon>Myriangiales</taxon>
        <taxon>Myriangiaceae</taxon>
        <taxon>Myriangium</taxon>
    </lineage>
</organism>
<protein>
    <submittedName>
        <fullName evidence="3">Uncharacterized protein</fullName>
    </submittedName>
</protein>
<comment type="caution">
    <text evidence="3">The sequence shown here is derived from an EMBL/GenBank/DDBJ whole genome shotgun (WGS) entry which is preliminary data.</text>
</comment>
<keyword evidence="2" id="KW-1133">Transmembrane helix</keyword>
<dbReference type="AlphaFoldDB" id="A0A9P4MDJ6"/>
<evidence type="ECO:0000256" key="1">
    <source>
        <dbReference type="SAM" id="MobiDB-lite"/>
    </source>
</evidence>
<proteinExistence type="predicted"/>
<evidence type="ECO:0000313" key="4">
    <source>
        <dbReference type="Proteomes" id="UP000799439"/>
    </source>
</evidence>
<feature type="transmembrane region" description="Helical" evidence="2">
    <location>
        <begin position="7"/>
        <end position="31"/>
    </location>
</feature>
<evidence type="ECO:0000313" key="3">
    <source>
        <dbReference type="EMBL" id="KAF2149263.1"/>
    </source>
</evidence>
<keyword evidence="2" id="KW-0472">Membrane</keyword>
<name>A0A9P4MDJ6_9PEZI</name>
<feature type="compositionally biased region" description="Polar residues" evidence="1">
    <location>
        <begin position="79"/>
        <end position="88"/>
    </location>
</feature>
<feature type="region of interest" description="Disordered" evidence="1">
    <location>
        <begin position="59"/>
        <end position="88"/>
    </location>
</feature>
<keyword evidence="4" id="KW-1185">Reference proteome</keyword>
<dbReference type="OrthoDB" id="3641893at2759"/>
<gene>
    <name evidence="3" type="ORF">K461DRAFT_296742</name>
</gene>
<accession>A0A9P4MDJ6</accession>
<keyword evidence="2" id="KW-0812">Transmembrane</keyword>
<evidence type="ECO:0000256" key="2">
    <source>
        <dbReference type="SAM" id="Phobius"/>
    </source>
</evidence>
<dbReference type="EMBL" id="ML996091">
    <property type="protein sequence ID" value="KAF2149263.1"/>
    <property type="molecule type" value="Genomic_DNA"/>
</dbReference>
<reference evidence="3" key="1">
    <citation type="journal article" date="2020" name="Stud. Mycol.">
        <title>101 Dothideomycetes genomes: a test case for predicting lifestyles and emergence of pathogens.</title>
        <authorList>
            <person name="Haridas S."/>
            <person name="Albert R."/>
            <person name="Binder M."/>
            <person name="Bloem J."/>
            <person name="Labutti K."/>
            <person name="Salamov A."/>
            <person name="Andreopoulos B."/>
            <person name="Baker S."/>
            <person name="Barry K."/>
            <person name="Bills G."/>
            <person name="Bluhm B."/>
            <person name="Cannon C."/>
            <person name="Castanera R."/>
            <person name="Culley D."/>
            <person name="Daum C."/>
            <person name="Ezra D."/>
            <person name="Gonzalez J."/>
            <person name="Henrissat B."/>
            <person name="Kuo A."/>
            <person name="Liang C."/>
            <person name="Lipzen A."/>
            <person name="Lutzoni F."/>
            <person name="Magnuson J."/>
            <person name="Mondo S."/>
            <person name="Nolan M."/>
            <person name="Ohm R."/>
            <person name="Pangilinan J."/>
            <person name="Park H.-J."/>
            <person name="Ramirez L."/>
            <person name="Alfaro M."/>
            <person name="Sun H."/>
            <person name="Tritt A."/>
            <person name="Yoshinaga Y."/>
            <person name="Zwiers L.-H."/>
            <person name="Turgeon B."/>
            <person name="Goodwin S."/>
            <person name="Spatafora J."/>
            <person name="Crous P."/>
            <person name="Grigoriev I."/>
        </authorList>
    </citation>
    <scope>NUCLEOTIDE SEQUENCE</scope>
    <source>
        <strain evidence="3">CBS 260.36</strain>
    </source>
</reference>